<evidence type="ECO:0000313" key="1">
    <source>
        <dbReference type="EMBL" id="SVC59964.1"/>
    </source>
</evidence>
<name>A0A382NFH5_9ZZZZ</name>
<accession>A0A382NFH5</accession>
<protein>
    <submittedName>
        <fullName evidence="1">Uncharacterized protein</fullName>
    </submittedName>
</protein>
<feature type="non-terminal residue" evidence="1">
    <location>
        <position position="1"/>
    </location>
</feature>
<organism evidence="1">
    <name type="scientific">marine metagenome</name>
    <dbReference type="NCBI Taxonomy" id="408172"/>
    <lineage>
        <taxon>unclassified sequences</taxon>
        <taxon>metagenomes</taxon>
        <taxon>ecological metagenomes</taxon>
    </lineage>
</organism>
<gene>
    <name evidence="1" type="ORF">METZ01_LOCUS312818</name>
</gene>
<dbReference type="EMBL" id="UINC01100141">
    <property type="protein sequence ID" value="SVC59964.1"/>
    <property type="molecule type" value="Genomic_DNA"/>
</dbReference>
<sequence length="35" mass="4008">VELHCKHKVKGKGKEKKECGYKEQITLEGLNSFFA</sequence>
<reference evidence="1" key="1">
    <citation type="submission" date="2018-05" db="EMBL/GenBank/DDBJ databases">
        <authorList>
            <person name="Lanie J.A."/>
            <person name="Ng W.-L."/>
            <person name="Kazmierczak K.M."/>
            <person name="Andrzejewski T.M."/>
            <person name="Davidsen T.M."/>
            <person name="Wayne K.J."/>
            <person name="Tettelin H."/>
            <person name="Glass J.I."/>
            <person name="Rusch D."/>
            <person name="Podicherti R."/>
            <person name="Tsui H.-C.T."/>
            <person name="Winkler M.E."/>
        </authorList>
    </citation>
    <scope>NUCLEOTIDE SEQUENCE</scope>
</reference>
<dbReference type="AlphaFoldDB" id="A0A382NFH5"/>
<proteinExistence type="predicted"/>